<feature type="signal peptide" evidence="1">
    <location>
        <begin position="1"/>
        <end position="24"/>
    </location>
</feature>
<name>A0A4Q7NYD6_9FLAO</name>
<dbReference type="SUPFAM" id="SSF49265">
    <property type="entry name" value="Fibronectin type III"/>
    <property type="match status" value="2"/>
</dbReference>
<protein>
    <recommendedName>
        <fullName evidence="2">Fibronectin type-III domain-containing protein</fullName>
    </recommendedName>
</protein>
<keyword evidence="1" id="KW-0732">Signal</keyword>
<dbReference type="CDD" id="cd00063">
    <property type="entry name" value="FN3"/>
    <property type="match status" value="1"/>
</dbReference>
<gene>
    <name evidence="3" type="ORF">EV197_2571</name>
</gene>
<reference evidence="3 4" key="1">
    <citation type="submission" date="2019-02" db="EMBL/GenBank/DDBJ databases">
        <title>Genomic Encyclopedia of Type Strains, Phase IV (KMG-IV): sequencing the most valuable type-strain genomes for metagenomic binning, comparative biology and taxonomic classification.</title>
        <authorList>
            <person name="Goeker M."/>
        </authorList>
    </citation>
    <scope>NUCLEOTIDE SEQUENCE [LARGE SCALE GENOMIC DNA]</scope>
    <source>
        <strain evidence="3 4">DSM 17196</strain>
    </source>
</reference>
<evidence type="ECO:0000313" key="4">
    <source>
        <dbReference type="Proteomes" id="UP000292262"/>
    </source>
</evidence>
<proteinExistence type="predicted"/>
<dbReference type="InterPro" id="IPR036116">
    <property type="entry name" value="FN3_sf"/>
</dbReference>
<accession>A0A4Q7NYD6</accession>
<evidence type="ECO:0000259" key="2">
    <source>
        <dbReference type="PROSITE" id="PS50853"/>
    </source>
</evidence>
<dbReference type="SMART" id="SM00060">
    <property type="entry name" value="FN3"/>
    <property type="match status" value="2"/>
</dbReference>
<feature type="domain" description="Fibronectin type-III" evidence="2">
    <location>
        <begin position="513"/>
        <end position="608"/>
    </location>
</feature>
<dbReference type="EMBL" id="SGXE01000003">
    <property type="protein sequence ID" value="RZS92433.1"/>
    <property type="molecule type" value="Genomic_DNA"/>
</dbReference>
<dbReference type="Proteomes" id="UP000292262">
    <property type="component" value="Unassembled WGS sequence"/>
</dbReference>
<feature type="chain" id="PRO_5020228783" description="Fibronectin type-III domain-containing protein" evidence="1">
    <location>
        <begin position="25"/>
        <end position="700"/>
    </location>
</feature>
<dbReference type="InterPro" id="IPR003961">
    <property type="entry name" value="FN3_dom"/>
</dbReference>
<evidence type="ECO:0000313" key="3">
    <source>
        <dbReference type="EMBL" id="RZS92433.1"/>
    </source>
</evidence>
<organism evidence="3 4">
    <name type="scientific">Aquimarina brevivitae</name>
    <dbReference type="NCBI Taxonomy" id="323412"/>
    <lineage>
        <taxon>Bacteria</taxon>
        <taxon>Pseudomonadati</taxon>
        <taxon>Bacteroidota</taxon>
        <taxon>Flavobacteriia</taxon>
        <taxon>Flavobacteriales</taxon>
        <taxon>Flavobacteriaceae</taxon>
        <taxon>Aquimarina</taxon>
    </lineage>
</organism>
<dbReference type="PROSITE" id="PS50853">
    <property type="entry name" value="FN3"/>
    <property type="match status" value="1"/>
</dbReference>
<sequence>MGLIKIKGTLLLVITLCCLNASYAQQPIGDEEPSVKVIARVIDNSIKLRWAPNTPTLWKYANEFGYHIERHTILKDGQVLEQREIKRLTATPIKPRPMMEWESFVDQNDNAAIAAQALYGDDFEVDMQEGGNPMMQILNQAQMLEQRFAFALYAADNNYEVAQWSGLAFEDSNLVQGERYLYKIIPAIPAEKLQVTNGAAYIGLADVKKLPMPQEFVGVFKDQNVLLTWNYKILEAQYNSYILERSDDLGKSFSPVSKEPLTPLSDPEVQNTGRMVYMDSIPQNNKEYQYRLKGISPFGEQGPVSNTVSGKGVKGQYYNPALIDATLSKDEQSVVLKWEFPQDGMEALSHFVVSRANQAKGDYVPIVTKVDKNKRSLTTTSIEAINYYRITAVGLDGSTRNSFPSMVQPSDTTPPADPVGLSGVIDSTGVVTLKWNQNIEPDFLGYRVFRANLEEEEFTQITFKPTPYNTIIDTIPVKTLVKKVYYKVQAFDKRYNPSGFSEILELKRPDIIPPTPPVIKAFKVEDDSVALQWTPSSSQDAVKTVIYRKVQGSEEDWQLVGEIPIADTSFVDTEVKAATGYLYTLLTVDDSGLESEPIVPVQLSIPAAEVNEEINRFNSAVNRELQQINLSWGYRQQNVSEFQLFRAKEGEQPTLYKVFEADQKRFIDRDLLINTKYTYLLQAVFANGSRSKIAKVEVNY</sequence>
<dbReference type="AlphaFoldDB" id="A0A4Q7NYD6"/>
<keyword evidence="4" id="KW-1185">Reference proteome</keyword>
<dbReference type="RefSeq" id="WP_130287117.1">
    <property type="nucleotide sequence ID" value="NZ_SGXE01000003.1"/>
</dbReference>
<evidence type="ECO:0000256" key="1">
    <source>
        <dbReference type="SAM" id="SignalP"/>
    </source>
</evidence>
<comment type="caution">
    <text evidence="3">The sequence shown here is derived from an EMBL/GenBank/DDBJ whole genome shotgun (WGS) entry which is preliminary data.</text>
</comment>
<dbReference type="OrthoDB" id="923194at2"/>
<dbReference type="Gene3D" id="2.60.40.10">
    <property type="entry name" value="Immunoglobulins"/>
    <property type="match status" value="5"/>
</dbReference>
<dbReference type="InterPro" id="IPR013783">
    <property type="entry name" value="Ig-like_fold"/>
</dbReference>